<name>A0A1B6LEG5_9HEMI</name>
<comment type="subcellular location">
    <subcellularLocation>
        <location evidence="1">Nucleus</location>
    </subcellularLocation>
</comment>
<gene>
    <name evidence="3" type="ORF">g.52254</name>
</gene>
<evidence type="ECO:0000313" key="3">
    <source>
        <dbReference type="EMBL" id="JAT22066.1"/>
    </source>
</evidence>
<sequence length="110" mass="12780">VEDESQSQTPVVTVQRTEPNFRQFLLVSPAPPPGEPPPLTPMAEYKPKFYSDPPLYKKYSPRVLEQALRDLQTGRFRSIRACARHHGIPMTTLRYRAKVHLKKPHWMNND</sequence>
<dbReference type="AlphaFoldDB" id="A0A1B6LEG5"/>
<reference evidence="3" key="1">
    <citation type="submission" date="2015-11" db="EMBL/GenBank/DDBJ databases">
        <title>De novo transcriptome assembly of four potential Pierce s Disease insect vectors from Arizona vineyards.</title>
        <authorList>
            <person name="Tassone E.E."/>
        </authorList>
    </citation>
    <scope>NUCLEOTIDE SEQUENCE</scope>
</reference>
<dbReference type="SUPFAM" id="SSF46689">
    <property type="entry name" value="Homeodomain-like"/>
    <property type="match status" value="1"/>
</dbReference>
<evidence type="ECO:0000256" key="1">
    <source>
        <dbReference type="ARBA" id="ARBA00004123"/>
    </source>
</evidence>
<protein>
    <recommendedName>
        <fullName evidence="2">HTH psq-type domain-containing protein</fullName>
    </recommendedName>
</protein>
<dbReference type="Pfam" id="PF05225">
    <property type="entry name" value="HTH_psq"/>
    <property type="match status" value="1"/>
</dbReference>
<dbReference type="InterPro" id="IPR009057">
    <property type="entry name" value="Homeodomain-like_sf"/>
</dbReference>
<dbReference type="GO" id="GO:0003677">
    <property type="term" value="F:DNA binding"/>
    <property type="evidence" value="ECO:0007669"/>
    <property type="project" value="InterPro"/>
</dbReference>
<accession>A0A1B6LEG5</accession>
<feature type="non-terminal residue" evidence="3">
    <location>
        <position position="1"/>
    </location>
</feature>
<dbReference type="Gene3D" id="1.10.10.60">
    <property type="entry name" value="Homeodomain-like"/>
    <property type="match status" value="1"/>
</dbReference>
<dbReference type="InterPro" id="IPR007889">
    <property type="entry name" value="HTH_Psq"/>
</dbReference>
<dbReference type="GO" id="GO:0005634">
    <property type="term" value="C:nucleus"/>
    <property type="evidence" value="ECO:0007669"/>
    <property type="project" value="UniProtKB-SubCell"/>
</dbReference>
<organism evidence="3">
    <name type="scientific">Graphocephala atropunctata</name>
    <dbReference type="NCBI Taxonomy" id="36148"/>
    <lineage>
        <taxon>Eukaryota</taxon>
        <taxon>Metazoa</taxon>
        <taxon>Ecdysozoa</taxon>
        <taxon>Arthropoda</taxon>
        <taxon>Hexapoda</taxon>
        <taxon>Insecta</taxon>
        <taxon>Pterygota</taxon>
        <taxon>Neoptera</taxon>
        <taxon>Paraneoptera</taxon>
        <taxon>Hemiptera</taxon>
        <taxon>Auchenorrhyncha</taxon>
        <taxon>Membracoidea</taxon>
        <taxon>Cicadellidae</taxon>
        <taxon>Cicadellinae</taxon>
        <taxon>Cicadellini</taxon>
        <taxon>Graphocephala</taxon>
    </lineage>
</organism>
<feature type="domain" description="HTH psq-type" evidence="2">
    <location>
        <begin position="64"/>
        <end position="101"/>
    </location>
</feature>
<proteinExistence type="predicted"/>
<dbReference type="EMBL" id="GEBQ01017911">
    <property type="protein sequence ID" value="JAT22066.1"/>
    <property type="molecule type" value="Transcribed_RNA"/>
</dbReference>
<evidence type="ECO:0000259" key="2">
    <source>
        <dbReference type="Pfam" id="PF05225"/>
    </source>
</evidence>